<feature type="transmembrane region" description="Helical" evidence="1">
    <location>
        <begin position="134"/>
        <end position="167"/>
    </location>
</feature>
<dbReference type="Proteomes" id="UP000282125">
    <property type="component" value="Unassembled WGS sequence"/>
</dbReference>
<feature type="transmembrane region" description="Helical" evidence="1">
    <location>
        <begin position="64"/>
        <end position="85"/>
    </location>
</feature>
<feature type="transmembrane region" description="Helical" evidence="1">
    <location>
        <begin position="323"/>
        <end position="351"/>
    </location>
</feature>
<feature type="transmembrane region" description="Helical" evidence="1">
    <location>
        <begin position="173"/>
        <end position="196"/>
    </location>
</feature>
<proteinExistence type="predicted"/>
<accession>A0A3P3D1H3</accession>
<keyword evidence="1" id="KW-0812">Transmembrane</keyword>
<feature type="transmembrane region" description="Helical" evidence="1">
    <location>
        <begin position="278"/>
        <end position="303"/>
    </location>
</feature>
<dbReference type="PANTHER" id="PTHR37422:SF23">
    <property type="entry name" value="TEICHURONIC ACID BIOSYNTHESIS PROTEIN TUAE"/>
    <property type="match status" value="1"/>
</dbReference>
<sequence>MNKDKAFAFFILFLWVASCFVSAGIGGLTSLYSEDSHQSSFRFLVSLTIFGASLFLVTLTFSQLLFSILIISAFHAVVCILQVALGLAVEIGGVERASGVLTPNILANMLGLGMICGVALLSQATKNVYRRYSLVILLLTCFSGLVAAGTMKNLIISLIMSIVVYAFARGISLSKIVLGLIAAFVLGLASAAALLASEKISSRLIEATDVLSYIGLTSKGFESSGAPSSLLWRVMHWEHLLNDWSENFLLLGSGIGQAKNMKGVRFDYGETATAHSDWVAMIVEGGIVFSGLWLLLQFILFIFSFRMAKRLGNGVVFSAIASYFSVIMIFGNVIYSSAFAYCYWIIVAVIVNEGCRSIKFRSALHV</sequence>
<evidence type="ECO:0000313" key="2">
    <source>
        <dbReference type="EMBL" id="RRH68305.1"/>
    </source>
</evidence>
<dbReference type="AlphaFoldDB" id="A0A3P3D1H3"/>
<dbReference type="OrthoDB" id="572012at2"/>
<evidence type="ECO:0000256" key="1">
    <source>
        <dbReference type="SAM" id="Phobius"/>
    </source>
</evidence>
<dbReference type="PANTHER" id="PTHR37422">
    <property type="entry name" value="TEICHURONIC ACID BIOSYNTHESIS PROTEIN TUAE"/>
    <property type="match status" value="1"/>
</dbReference>
<organism evidence="2 3">
    <name type="scientific">Falsigemmobacter faecalis</name>
    <dbReference type="NCBI Taxonomy" id="2488730"/>
    <lineage>
        <taxon>Bacteria</taxon>
        <taxon>Pseudomonadati</taxon>
        <taxon>Pseudomonadota</taxon>
        <taxon>Alphaproteobacteria</taxon>
        <taxon>Rhodobacterales</taxon>
        <taxon>Paracoccaceae</taxon>
        <taxon>Falsigemmobacter</taxon>
    </lineage>
</organism>
<keyword evidence="3" id="KW-1185">Reference proteome</keyword>
<dbReference type="PROSITE" id="PS51257">
    <property type="entry name" value="PROKAR_LIPOPROTEIN"/>
    <property type="match status" value="1"/>
</dbReference>
<evidence type="ECO:0000313" key="3">
    <source>
        <dbReference type="Proteomes" id="UP000282125"/>
    </source>
</evidence>
<evidence type="ECO:0008006" key="4">
    <source>
        <dbReference type="Google" id="ProtNLM"/>
    </source>
</evidence>
<reference evidence="2 3" key="1">
    <citation type="submission" date="2018-11" db="EMBL/GenBank/DDBJ databases">
        <title>Gemmobacter sp. nov., YIM 102744-1 draft genome.</title>
        <authorList>
            <person name="Li G."/>
            <person name="Jiang Y."/>
        </authorList>
    </citation>
    <scope>NUCLEOTIDE SEQUENCE [LARGE SCALE GENOMIC DNA]</scope>
    <source>
        <strain evidence="2 3">YIM 102744-1</strain>
    </source>
</reference>
<name>A0A3P3D1H3_9RHOB</name>
<dbReference type="RefSeq" id="WP_124966858.1">
    <property type="nucleotide sequence ID" value="NZ_RRAZ01000064.1"/>
</dbReference>
<dbReference type="InterPro" id="IPR051533">
    <property type="entry name" value="WaaL-like"/>
</dbReference>
<comment type="caution">
    <text evidence="2">The sequence shown here is derived from an EMBL/GenBank/DDBJ whole genome shotgun (WGS) entry which is preliminary data.</text>
</comment>
<keyword evidence="1" id="KW-1133">Transmembrane helix</keyword>
<dbReference type="EMBL" id="RRAZ01000064">
    <property type="protein sequence ID" value="RRH68305.1"/>
    <property type="molecule type" value="Genomic_DNA"/>
</dbReference>
<keyword evidence="1" id="KW-0472">Membrane</keyword>
<feature type="transmembrane region" description="Helical" evidence="1">
    <location>
        <begin position="39"/>
        <end position="57"/>
    </location>
</feature>
<gene>
    <name evidence="2" type="ORF">EG244_19700</name>
</gene>
<protein>
    <recommendedName>
        <fullName evidence="4">O-antigen ligase domain-containing protein</fullName>
    </recommendedName>
</protein>
<feature type="transmembrane region" description="Helical" evidence="1">
    <location>
        <begin position="105"/>
        <end position="122"/>
    </location>
</feature>